<accession>A0A7W7EYD3</accession>
<dbReference type="Proteomes" id="UP000574769">
    <property type="component" value="Unassembled WGS sequence"/>
</dbReference>
<feature type="transmembrane region" description="Helical" evidence="2">
    <location>
        <begin position="73"/>
        <end position="94"/>
    </location>
</feature>
<protein>
    <submittedName>
        <fullName evidence="3">Putative nucleic acid-binding Zn-ribbon protein</fullName>
    </submittedName>
</protein>
<feature type="transmembrane region" description="Helical" evidence="2">
    <location>
        <begin position="41"/>
        <end position="61"/>
    </location>
</feature>
<evidence type="ECO:0000313" key="3">
    <source>
        <dbReference type="EMBL" id="MBB4616280.1"/>
    </source>
</evidence>
<dbReference type="RefSeq" id="WP_184111000.1">
    <property type="nucleotide sequence ID" value="NZ_JACHNY010000001.1"/>
</dbReference>
<name>A0A7W7EYD3_9SPHN</name>
<reference evidence="3 4" key="1">
    <citation type="submission" date="2020-08" db="EMBL/GenBank/DDBJ databases">
        <title>Genomic Encyclopedia of Type Strains, Phase IV (KMG-IV): sequencing the most valuable type-strain genomes for metagenomic binning, comparative biology and taxonomic classification.</title>
        <authorList>
            <person name="Goeker M."/>
        </authorList>
    </citation>
    <scope>NUCLEOTIDE SEQUENCE [LARGE SCALE GENOMIC DNA]</scope>
    <source>
        <strain evidence="3 4">DSM 15867</strain>
    </source>
</reference>
<keyword evidence="2" id="KW-1133">Transmembrane helix</keyword>
<sequence>MGAPMDSGHDLWPRRPEEPRGQPEVLELVVEQPEQAAARGWTGPVALGAALLLDAGILWLVRGQLTTLSPIQAVQIATALCVAPALVGILWLLAQRTSRAEAHRFGQTSRAMRAEAAALEDRIAALSRHIDVQRAHLNDQLAALAHTGDAAAARLETIGRALAGEIERADAHAHRLADAADMARGSVADLLAAIPTARADSEDIGRRIDQAGLSAAAQVAALDAQLSALADRAHEADVVATTAAERLAANIARIAEASDGVGLRLDRAGATMATTVDSLIARTEQSVEQARASLAAEGEALVAALVAHQAQLDDGARDTAAALARQGQAMAEAADQARATLAAQGEAMVQALRAHQDALEASARDGAGRLEHQADQVDARLRDAHAALGAQGEAMLVTLGTHQAALEASARDGASLLARQIDAIEGRLEQARATLAVAGEASTEAMAERLETIDRAVDHIAGRFEGQAGAGDAMIAGLHAAIDAVEHRMAALQDQGEQRSQRLAASISALGGSADAMTEALKAGEAMATRTIGTTETLLVALDAAAREIDETLPDALDRLDGRIGASRSVVAQAKPELLALVTAAESTHDAIEAIADVIATQRRVLDELGTGLAATLGQGRDQLAALDDTVAATLERTQRFAGEAAPQLLDALERVRDTAELAAERARAALVAVIPQAAAALGEAAAETMRRVTGDTVVRQVDSITDATRLAVEAATQATERLAAQVDTIAEQSERVESRIVEARQERETAEKDMLTRRVATLIEQLNSASIDITRAFAPDIADSAWAAYLKGDRGVFTRRAVRLLDASQAAAVVDLYDRDTGFREQVNRYIHDFEAMLRMILAQAEGSPLGVTLLSSDMGKLYVALAQAIERLR</sequence>
<keyword evidence="1" id="KW-0175">Coiled coil</keyword>
<keyword evidence="4" id="KW-1185">Reference proteome</keyword>
<evidence type="ECO:0000313" key="4">
    <source>
        <dbReference type="Proteomes" id="UP000574769"/>
    </source>
</evidence>
<dbReference type="EMBL" id="JACHNY010000001">
    <property type="protein sequence ID" value="MBB4616280.1"/>
    <property type="molecule type" value="Genomic_DNA"/>
</dbReference>
<evidence type="ECO:0000256" key="2">
    <source>
        <dbReference type="SAM" id="Phobius"/>
    </source>
</evidence>
<proteinExistence type="predicted"/>
<gene>
    <name evidence="3" type="ORF">GGQ96_000386</name>
</gene>
<feature type="coiled-coil region" evidence="1">
    <location>
        <begin position="727"/>
        <end position="754"/>
    </location>
</feature>
<keyword evidence="2" id="KW-0472">Membrane</keyword>
<organism evidence="3 4">
    <name type="scientific">Sphingomonas abaci</name>
    <dbReference type="NCBI Taxonomy" id="237611"/>
    <lineage>
        <taxon>Bacteria</taxon>
        <taxon>Pseudomonadati</taxon>
        <taxon>Pseudomonadota</taxon>
        <taxon>Alphaproteobacteria</taxon>
        <taxon>Sphingomonadales</taxon>
        <taxon>Sphingomonadaceae</taxon>
        <taxon>Sphingomonas</taxon>
    </lineage>
</organism>
<evidence type="ECO:0000256" key="1">
    <source>
        <dbReference type="SAM" id="Coils"/>
    </source>
</evidence>
<keyword evidence="2" id="KW-0812">Transmembrane</keyword>
<comment type="caution">
    <text evidence="3">The sequence shown here is derived from an EMBL/GenBank/DDBJ whole genome shotgun (WGS) entry which is preliminary data.</text>
</comment>
<dbReference type="AlphaFoldDB" id="A0A7W7EYD3"/>